<dbReference type="Proteomes" id="UP000265520">
    <property type="component" value="Unassembled WGS sequence"/>
</dbReference>
<feature type="non-terminal residue" evidence="1">
    <location>
        <position position="101"/>
    </location>
</feature>
<reference evidence="1 2" key="1">
    <citation type="journal article" date="2018" name="Front. Plant Sci.">
        <title>Red Clover (Trifolium pratense) and Zigzag Clover (T. medium) - A Picture of Genomic Similarities and Differences.</title>
        <authorList>
            <person name="Dluhosova J."/>
            <person name="Istvanek J."/>
            <person name="Nedelnik J."/>
            <person name="Repkova J."/>
        </authorList>
    </citation>
    <scope>NUCLEOTIDE SEQUENCE [LARGE SCALE GENOMIC DNA]</scope>
    <source>
        <strain evidence="2">cv. 10/8</strain>
        <tissue evidence="1">Leaf</tissue>
    </source>
</reference>
<protein>
    <submittedName>
        <fullName evidence="1">Uncharacterized protein</fullName>
    </submittedName>
</protein>
<accession>A0A392Q614</accession>
<proteinExistence type="predicted"/>
<keyword evidence="2" id="KW-1185">Reference proteome</keyword>
<dbReference type="AlphaFoldDB" id="A0A392Q614"/>
<organism evidence="1 2">
    <name type="scientific">Trifolium medium</name>
    <dbReference type="NCBI Taxonomy" id="97028"/>
    <lineage>
        <taxon>Eukaryota</taxon>
        <taxon>Viridiplantae</taxon>
        <taxon>Streptophyta</taxon>
        <taxon>Embryophyta</taxon>
        <taxon>Tracheophyta</taxon>
        <taxon>Spermatophyta</taxon>
        <taxon>Magnoliopsida</taxon>
        <taxon>eudicotyledons</taxon>
        <taxon>Gunneridae</taxon>
        <taxon>Pentapetalae</taxon>
        <taxon>rosids</taxon>
        <taxon>fabids</taxon>
        <taxon>Fabales</taxon>
        <taxon>Fabaceae</taxon>
        <taxon>Papilionoideae</taxon>
        <taxon>50 kb inversion clade</taxon>
        <taxon>NPAAA clade</taxon>
        <taxon>Hologalegina</taxon>
        <taxon>IRL clade</taxon>
        <taxon>Trifolieae</taxon>
        <taxon>Trifolium</taxon>
    </lineage>
</organism>
<dbReference type="EMBL" id="LXQA010114406">
    <property type="protein sequence ID" value="MCI19352.1"/>
    <property type="molecule type" value="Genomic_DNA"/>
</dbReference>
<name>A0A392Q614_9FABA</name>
<evidence type="ECO:0000313" key="2">
    <source>
        <dbReference type="Proteomes" id="UP000265520"/>
    </source>
</evidence>
<evidence type="ECO:0000313" key="1">
    <source>
        <dbReference type="EMBL" id="MCI19352.1"/>
    </source>
</evidence>
<comment type="caution">
    <text evidence="1">The sequence shown here is derived from an EMBL/GenBank/DDBJ whole genome shotgun (WGS) entry which is preliminary data.</text>
</comment>
<sequence>MFVEIPHRTFIAFVKTLHNFTEAMVLILAATVNRDLNVIVNGSYISDIFVDVFYNFNTQLQIVDPPTVTDILHKFDPRSKFVSIVVKHHGFPRSIVSDRDP</sequence>